<dbReference type="EMBL" id="MU001500">
    <property type="protein sequence ID" value="KAF2444972.1"/>
    <property type="molecule type" value="Genomic_DNA"/>
</dbReference>
<dbReference type="AlphaFoldDB" id="A0A9P4PJ93"/>
<feature type="compositionally biased region" description="Basic residues" evidence="1">
    <location>
        <begin position="64"/>
        <end position="73"/>
    </location>
</feature>
<comment type="caution">
    <text evidence="2">The sequence shown here is derived from an EMBL/GenBank/DDBJ whole genome shotgun (WGS) entry which is preliminary data.</text>
</comment>
<reference evidence="2" key="1">
    <citation type="journal article" date="2020" name="Stud. Mycol.">
        <title>101 Dothideomycetes genomes: a test case for predicting lifestyles and emergence of pathogens.</title>
        <authorList>
            <person name="Haridas S."/>
            <person name="Albert R."/>
            <person name="Binder M."/>
            <person name="Bloem J."/>
            <person name="Labutti K."/>
            <person name="Salamov A."/>
            <person name="Andreopoulos B."/>
            <person name="Baker S."/>
            <person name="Barry K."/>
            <person name="Bills G."/>
            <person name="Bluhm B."/>
            <person name="Cannon C."/>
            <person name="Castanera R."/>
            <person name="Culley D."/>
            <person name="Daum C."/>
            <person name="Ezra D."/>
            <person name="Gonzalez J."/>
            <person name="Henrissat B."/>
            <person name="Kuo A."/>
            <person name="Liang C."/>
            <person name="Lipzen A."/>
            <person name="Lutzoni F."/>
            <person name="Magnuson J."/>
            <person name="Mondo S."/>
            <person name="Nolan M."/>
            <person name="Ohm R."/>
            <person name="Pangilinan J."/>
            <person name="Park H.-J."/>
            <person name="Ramirez L."/>
            <person name="Alfaro M."/>
            <person name="Sun H."/>
            <person name="Tritt A."/>
            <person name="Yoshinaga Y."/>
            <person name="Zwiers L.-H."/>
            <person name="Turgeon B."/>
            <person name="Goodwin S."/>
            <person name="Spatafora J."/>
            <person name="Crous P."/>
            <person name="Grigoriev I."/>
        </authorList>
    </citation>
    <scope>NUCLEOTIDE SEQUENCE</scope>
    <source>
        <strain evidence="2">CBS 690.94</strain>
    </source>
</reference>
<gene>
    <name evidence="2" type="ORF">P171DRAFT_286835</name>
</gene>
<proteinExistence type="predicted"/>
<evidence type="ECO:0000313" key="3">
    <source>
        <dbReference type="Proteomes" id="UP000799764"/>
    </source>
</evidence>
<evidence type="ECO:0000313" key="2">
    <source>
        <dbReference type="EMBL" id="KAF2444972.1"/>
    </source>
</evidence>
<keyword evidence="3" id="KW-1185">Reference proteome</keyword>
<sequence>MMRHPNMQGCIFGIRIFTCRWRQFARIVQLLAAFASCVHVTCAKSGVLIASLNRSSTSRLLRPSLHRPRKANHRPPPPASSHHPVAGLAWCRSVRQHSQTYLGPAVQGFSRVACPFLQVASFPPRPSLALQGTTRRCSLPCPTRASSWEPASAQSGQPACFRIFYCRSPIPLGPESSIVFCTGSFHLHLSLTSSSRLGYR</sequence>
<evidence type="ECO:0000256" key="1">
    <source>
        <dbReference type="SAM" id="MobiDB-lite"/>
    </source>
</evidence>
<dbReference type="Proteomes" id="UP000799764">
    <property type="component" value="Unassembled WGS sequence"/>
</dbReference>
<accession>A0A9P4PJ93</accession>
<organism evidence="2 3">
    <name type="scientific">Karstenula rhodostoma CBS 690.94</name>
    <dbReference type="NCBI Taxonomy" id="1392251"/>
    <lineage>
        <taxon>Eukaryota</taxon>
        <taxon>Fungi</taxon>
        <taxon>Dikarya</taxon>
        <taxon>Ascomycota</taxon>
        <taxon>Pezizomycotina</taxon>
        <taxon>Dothideomycetes</taxon>
        <taxon>Pleosporomycetidae</taxon>
        <taxon>Pleosporales</taxon>
        <taxon>Massarineae</taxon>
        <taxon>Didymosphaeriaceae</taxon>
        <taxon>Karstenula</taxon>
    </lineage>
</organism>
<protein>
    <submittedName>
        <fullName evidence="2">Uncharacterized protein</fullName>
    </submittedName>
</protein>
<name>A0A9P4PJ93_9PLEO</name>
<feature type="region of interest" description="Disordered" evidence="1">
    <location>
        <begin position="61"/>
        <end position="84"/>
    </location>
</feature>